<keyword evidence="3" id="KW-1003">Cell membrane</keyword>
<dbReference type="SUPFAM" id="SSF103473">
    <property type="entry name" value="MFS general substrate transporter"/>
    <property type="match status" value="1"/>
</dbReference>
<dbReference type="PANTHER" id="PTHR23513:SF6">
    <property type="entry name" value="MAJOR FACILITATOR SUPERFAMILY ASSOCIATED DOMAIN-CONTAINING PROTEIN"/>
    <property type="match status" value="1"/>
</dbReference>
<evidence type="ECO:0000256" key="6">
    <source>
        <dbReference type="ARBA" id="ARBA00023136"/>
    </source>
</evidence>
<comment type="subcellular location">
    <subcellularLocation>
        <location evidence="1">Cell membrane</location>
        <topology evidence="1">Multi-pass membrane protein</topology>
    </subcellularLocation>
</comment>
<dbReference type="GO" id="GO:0022857">
    <property type="term" value="F:transmembrane transporter activity"/>
    <property type="evidence" value="ECO:0007669"/>
    <property type="project" value="InterPro"/>
</dbReference>
<dbReference type="InterPro" id="IPR036259">
    <property type="entry name" value="MFS_trans_sf"/>
</dbReference>
<organism evidence="9 10">
    <name type="scientific">Actinocatenispora rupis</name>
    <dbReference type="NCBI Taxonomy" id="519421"/>
    <lineage>
        <taxon>Bacteria</taxon>
        <taxon>Bacillati</taxon>
        <taxon>Actinomycetota</taxon>
        <taxon>Actinomycetes</taxon>
        <taxon>Micromonosporales</taxon>
        <taxon>Micromonosporaceae</taxon>
        <taxon>Actinocatenispora</taxon>
    </lineage>
</organism>
<name>A0A8J3NBL8_9ACTN</name>
<evidence type="ECO:0000313" key="10">
    <source>
        <dbReference type="Proteomes" id="UP000612808"/>
    </source>
</evidence>
<evidence type="ECO:0000259" key="8">
    <source>
        <dbReference type="PROSITE" id="PS50850"/>
    </source>
</evidence>
<feature type="transmembrane region" description="Helical" evidence="7">
    <location>
        <begin position="62"/>
        <end position="83"/>
    </location>
</feature>
<evidence type="ECO:0000256" key="4">
    <source>
        <dbReference type="ARBA" id="ARBA00022692"/>
    </source>
</evidence>
<dbReference type="Pfam" id="PF05977">
    <property type="entry name" value="MFS_3"/>
    <property type="match status" value="1"/>
</dbReference>
<gene>
    <name evidence="9" type="ORF">Aru02nite_16960</name>
</gene>
<keyword evidence="2" id="KW-0813">Transport</keyword>
<reference evidence="9" key="1">
    <citation type="submission" date="2021-01" db="EMBL/GenBank/DDBJ databases">
        <title>Whole genome shotgun sequence of Actinocatenispora rupis NBRC 107355.</title>
        <authorList>
            <person name="Komaki H."/>
            <person name="Tamura T."/>
        </authorList>
    </citation>
    <scope>NUCLEOTIDE SEQUENCE</scope>
    <source>
        <strain evidence="9">NBRC 107355</strain>
    </source>
</reference>
<evidence type="ECO:0000313" key="9">
    <source>
        <dbReference type="EMBL" id="GID10807.1"/>
    </source>
</evidence>
<feature type="transmembrane region" description="Helical" evidence="7">
    <location>
        <begin position="358"/>
        <end position="377"/>
    </location>
</feature>
<proteinExistence type="predicted"/>
<feature type="transmembrane region" description="Helical" evidence="7">
    <location>
        <begin position="333"/>
        <end position="352"/>
    </location>
</feature>
<evidence type="ECO:0000256" key="1">
    <source>
        <dbReference type="ARBA" id="ARBA00004651"/>
    </source>
</evidence>
<feature type="transmembrane region" description="Helical" evidence="7">
    <location>
        <begin position="31"/>
        <end position="55"/>
    </location>
</feature>
<dbReference type="InterPro" id="IPR010290">
    <property type="entry name" value="TM_effector"/>
</dbReference>
<keyword evidence="10" id="KW-1185">Reference proteome</keyword>
<dbReference type="InterPro" id="IPR020846">
    <property type="entry name" value="MFS_dom"/>
</dbReference>
<feature type="transmembrane region" description="Helical" evidence="7">
    <location>
        <begin position="208"/>
        <end position="230"/>
    </location>
</feature>
<sequence>MWAASALSTLGDGVTLVAGPLLVASRTSDPALVAGAAFVQQLPWLLVSLVSGAYADRVDRRALVVAVGLVRAAALGVLVWSVATGTGTVPVLYAVLFVLGVGETLAESATAAILPAVVPPDRLATANARLTGAFTVAHQFVAKPLGAWLFGVAAAVPFGVDAVTFVGAAALFATVRPVPGAPRTGRSGLRADIAAGVRWLAGHRLLRTLAVAMGLGNVAFCAAFATFVLYARQRLGLPPVGYGVLLTALAAGGLLGSLVAARLRARLGPAVLLRAGLLVEAGTHLTLALTTVPWLAGGVLVVFGVQTTSWGITTATLRQQTVPDPLRARVASVYALLETGGAALGSLAGAVLSRYLGLVAPFWIAALTMALIAAATWRTLRAAG</sequence>
<dbReference type="AlphaFoldDB" id="A0A8J3NBL8"/>
<feature type="transmembrane region" description="Helical" evidence="7">
    <location>
        <begin position="148"/>
        <end position="173"/>
    </location>
</feature>
<keyword evidence="6 7" id="KW-0472">Membrane</keyword>
<dbReference type="CDD" id="cd06173">
    <property type="entry name" value="MFS_MefA_like"/>
    <property type="match status" value="1"/>
</dbReference>
<protein>
    <submittedName>
        <fullName evidence="9">MFS transporter</fullName>
    </submittedName>
</protein>
<feature type="transmembrane region" description="Helical" evidence="7">
    <location>
        <begin position="242"/>
        <end position="259"/>
    </location>
</feature>
<evidence type="ECO:0000256" key="7">
    <source>
        <dbReference type="SAM" id="Phobius"/>
    </source>
</evidence>
<feature type="transmembrane region" description="Helical" evidence="7">
    <location>
        <begin position="294"/>
        <end position="312"/>
    </location>
</feature>
<dbReference type="GO" id="GO:0005886">
    <property type="term" value="C:plasma membrane"/>
    <property type="evidence" value="ECO:0007669"/>
    <property type="project" value="UniProtKB-SubCell"/>
</dbReference>
<keyword evidence="5 7" id="KW-1133">Transmembrane helix</keyword>
<keyword evidence="4 7" id="KW-0812">Transmembrane</keyword>
<dbReference type="Gene3D" id="1.20.1250.20">
    <property type="entry name" value="MFS general substrate transporter like domains"/>
    <property type="match status" value="1"/>
</dbReference>
<evidence type="ECO:0000256" key="2">
    <source>
        <dbReference type="ARBA" id="ARBA00022448"/>
    </source>
</evidence>
<accession>A0A8J3NBL8</accession>
<dbReference type="PROSITE" id="PS50850">
    <property type="entry name" value="MFS"/>
    <property type="match status" value="1"/>
</dbReference>
<comment type="caution">
    <text evidence="9">The sequence shown here is derived from an EMBL/GenBank/DDBJ whole genome shotgun (WGS) entry which is preliminary data.</text>
</comment>
<evidence type="ECO:0000256" key="5">
    <source>
        <dbReference type="ARBA" id="ARBA00022989"/>
    </source>
</evidence>
<dbReference type="EMBL" id="BOMB01000010">
    <property type="protein sequence ID" value="GID10807.1"/>
    <property type="molecule type" value="Genomic_DNA"/>
</dbReference>
<evidence type="ECO:0000256" key="3">
    <source>
        <dbReference type="ARBA" id="ARBA00022475"/>
    </source>
</evidence>
<dbReference type="Proteomes" id="UP000612808">
    <property type="component" value="Unassembled WGS sequence"/>
</dbReference>
<dbReference type="PANTHER" id="PTHR23513">
    <property type="entry name" value="INTEGRAL MEMBRANE EFFLUX PROTEIN-RELATED"/>
    <property type="match status" value="1"/>
</dbReference>
<feature type="domain" description="Major facilitator superfamily (MFS) profile" evidence="8">
    <location>
        <begin position="1"/>
        <end position="384"/>
    </location>
</feature>